<feature type="domain" description="CN hydrolase" evidence="1">
    <location>
        <begin position="1"/>
        <end position="229"/>
    </location>
</feature>
<organism evidence="2 3">
    <name type="scientific">Malaciobacter halophilus</name>
    <dbReference type="NCBI Taxonomy" id="197482"/>
    <lineage>
        <taxon>Bacteria</taxon>
        <taxon>Pseudomonadati</taxon>
        <taxon>Campylobacterota</taxon>
        <taxon>Epsilonproteobacteria</taxon>
        <taxon>Campylobacterales</taxon>
        <taxon>Arcobacteraceae</taxon>
        <taxon>Malaciobacter</taxon>
    </lineage>
</organism>
<dbReference type="AlphaFoldDB" id="A0A2N1J0V0"/>
<dbReference type="GO" id="GO:0050152">
    <property type="term" value="F:omega-amidase activity"/>
    <property type="evidence" value="ECO:0007669"/>
    <property type="project" value="TreeGrafter"/>
</dbReference>
<dbReference type="CDD" id="cd07197">
    <property type="entry name" value="nitrilase"/>
    <property type="match status" value="1"/>
</dbReference>
<comment type="caution">
    <text evidence="2">The sequence shown here is derived from an EMBL/GenBank/DDBJ whole genome shotgun (WGS) entry which is preliminary data.</text>
</comment>
<dbReference type="InterPro" id="IPR036526">
    <property type="entry name" value="C-N_Hydrolase_sf"/>
</dbReference>
<dbReference type="PROSITE" id="PS50263">
    <property type="entry name" value="CN_HYDROLASE"/>
    <property type="match status" value="1"/>
</dbReference>
<dbReference type="InterPro" id="IPR052737">
    <property type="entry name" value="Omega-amidase_YafV"/>
</dbReference>
<sequence length="241" mass="27891">MNLVALQTNPSKDFKKNFANLKKLVKSCKDDSLILAPELALSGYSYNNIQKAADFSKKAIKKLKKLSKNKAIALTLTIFKDGNYYNRFYIFYQKKIIHTQDKYRLFKLGNEQKYFCKPKNDKKIEVYKIGNLKIATLICFELRFTEYWDRLKGADIIFVPAMWGKGRKEHFETLTKALAIANQCYVVAANSAASYCCKSSCIINPFGEVIKDDSKKILQSIFDEKNIKQMRKYIDVGIEYE</sequence>
<dbReference type="PANTHER" id="PTHR47799">
    <property type="entry name" value="OMEGA-AMIDASE YAFV"/>
    <property type="match status" value="1"/>
</dbReference>
<evidence type="ECO:0000313" key="3">
    <source>
        <dbReference type="Proteomes" id="UP000233248"/>
    </source>
</evidence>
<evidence type="ECO:0000259" key="1">
    <source>
        <dbReference type="PROSITE" id="PS50263"/>
    </source>
</evidence>
<proteinExistence type="predicted"/>
<name>A0A2N1J0V0_9BACT</name>
<dbReference type="RefSeq" id="WP_101185570.1">
    <property type="nucleotide sequence ID" value="NZ_CP031218.1"/>
</dbReference>
<evidence type="ECO:0000313" key="2">
    <source>
        <dbReference type="EMBL" id="PKI80166.1"/>
    </source>
</evidence>
<dbReference type="KEGG" id="ahs:AHALO_0028"/>
<protein>
    <submittedName>
        <fullName evidence="2">Carbon-nitrogen hydrolase family protein</fullName>
    </submittedName>
</protein>
<keyword evidence="2" id="KW-0378">Hydrolase</keyword>
<dbReference type="Proteomes" id="UP000233248">
    <property type="component" value="Unassembled WGS sequence"/>
</dbReference>
<dbReference type="OrthoDB" id="9811121at2"/>
<accession>A0A2N1J0V0</accession>
<dbReference type="Gene3D" id="3.60.110.10">
    <property type="entry name" value="Carbon-nitrogen hydrolase"/>
    <property type="match status" value="1"/>
</dbReference>
<dbReference type="PANTHER" id="PTHR47799:SF1">
    <property type="entry name" value="OMEGA-AMIDASE YAFV"/>
    <property type="match status" value="1"/>
</dbReference>
<dbReference type="GO" id="GO:0106008">
    <property type="term" value="F:2-oxoglutaramate amidase activity"/>
    <property type="evidence" value="ECO:0007669"/>
    <property type="project" value="TreeGrafter"/>
</dbReference>
<dbReference type="EMBL" id="NXIF01000041">
    <property type="protein sequence ID" value="PKI80166.1"/>
    <property type="molecule type" value="Genomic_DNA"/>
</dbReference>
<dbReference type="InterPro" id="IPR003010">
    <property type="entry name" value="C-N_Hydrolase"/>
</dbReference>
<gene>
    <name evidence="2" type="ORF">CP960_11130</name>
</gene>
<dbReference type="Pfam" id="PF00795">
    <property type="entry name" value="CN_hydrolase"/>
    <property type="match status" value="1"/>
</dbReference>
<keyword evidence="3" id="KW-1185">Reference proteome</keyword>
<dbReference type="SUPFAM" id="SSF56317">
    <property type="entry name" value="Carbon-nitrogen hydrolase"/>
    <property type="match status" value="1"/>
</dbReference>
<reference evidence="2 3" key="1">
    <citation type="submission" date="2017-09" db="EMBL/GenBank/DDBJ databases">
        <title>Genomics of the genus Arcobacter.</title>
        <authorList>
            <person name="Perez-Cataluna A."/>
            <person name="Figueras M.J."/>
            <person name="Salas-Masso N."/>
        </authorList>
    </citation>
    <scope>NUCLEOTIDE SEQUENCE [LARGE SCALE GENOMIC DNA]</scope>
    <source>
        <strain evidence="2 3">DSM 18005</strain>
    </source>
</reference>